<dbReference type="GO" id="GO:0051536">
    <property type="term" value="F:iron-sulfur cluster binding"/>
    <property type="evidence" value="ECO:0007669"/>
    <property type="project" value="InterPro"/>
</dbReference>
<name>A0A1I1C4Q5_9PSEU</name>
<dbReference type="Proteomes" id="UP000243799">
    <property type="component" value="Unassembled WGS sequence"/>
</dbReference>
<dbReference type="OrthoDB" id="9798220at2"/>
<dbReference type="EMBL" id="FOKG01000020">
    <property type="protein sequence ID" value="SFB57062.1"/>
    <property type="molecule type" value="Genomic_DNA"/>
</dbReference>
<reference evidence="5" key="1">
    <citation type="submission" date="2016-10" db="EMBL/GenBank/DDBJ databases">
        <authorList>
            <person name="Varghese N."/>
            <person name="Submissions S."/>
        </authorList>
    </citation>
    <scope>NUCLEOTIDE SEQUENCE [LARGE SCALE GENOMIC DNA]</scope>
    <source>
        <strain evidence="5">CGMCC 4.3568</strain>
    </source>
</reference>
<dbReference type="PANTHER" id="PTHR11178:SF51">
    <property type="entry name" value="FE_S BIOGENESIS PROTEIN NFUA"/>
    <property type="match status" value="1"/>
</dbReference>
<dbReference type="Gene3D" id="3.30.300.130">
    <property type="entry name" value="Fe-S cluster assembly (FSCA)"/>
    <property type="match status" value="1"/>
</dbReference>
<dbReference type="RefSeq" id="WP_091677055.1">
    <property type="nucleotide sequence ID" value="NZ_FOKG01000020.1"/>
</dbReference>
<evidence type="ECO:0000256" key="1">
    <source>
        <dbReference type="ARBA" id="ARBA00049958"/>
    </source>
</evidence>
<dbReference type="GO" id="GO:0016226">
    <property type="term" value="P:iron-sulfur cluster assembly"/>
    <property type="evidence" value="ECO:0007669"/>
    <property type="project" value="InterPro"/>
</dbReference>
<dbReference type="SUPFAM" id="SSF117916">
    <property type="entry name" value="Fe-S cluster assembly (FSCA) domain-like"/>
    <property type="match status" value="1"/>
</dbReference>
<organism evidence="4 5">
    <name type="scientific">Amycolatopsis marina</name>
    <dbReference type="NCBI Taxonomy" id="490629"/>
    <lineage>
        <taxon>Bacteria</taxon>
        <taxon>Bacillati</taxon>
        <taxon>Actinomycetota</taxon>
        <taxon>Actinomycetes</taxon>
        <taxon>Pseudonocardiales</taxon>
        <taxon>Pseudonocardiaceae</taxon>
        <taxon>Amycolatopsis</taxon>
    </lineage>
</organism>
<evidence type="ECO:0000313" key="4">
    <source>
        <dbReference type="EMBL" id="SFB57062.1"/>
    </source>
</evidence>
<dbReference type="STRING" id="490629.SAMN05216266_120100"/>
<accession>A0A1I1C4Q5</accession>
<dbReference type="GO" id="GO:0005506">
    <property type="term" value="F:iron ion binding"/>
    <property type="evidence" value="ECO:0007669"/>
    <property type="project" value="InterPro"/>
</dbReference>
<evidence type="ECO:0000256" key="2">
    <source>
        <dbReference type="SAM" id="MobiDB-lite"/>
    </source>
</evidence>
<dbReference type="Pfam" id="PF01106">
    <property type="entry name" value="NifU"/>
    <property type="match status" value="1"/>
</dbReference>
<feature type="domain" description="NIF system FeS cluster assembly NifU C-terminal" evidence="3">
    <location>
        <begin position="84"/>
        <end position="147"/>
    </location>
</feature>
<dbReference type="InterPro" id="IPR034904">
    <property type="entry name" value="FSCA_dom_sf"/>
</dbReference>
<dbReference type="AlphaFoldDB" id="A0A1I1C4Q5"/>
<sequence>MSPLESLLQRMEELLGVLDQLGDEDRRAVFELLDGIDTLHRHALAQVAEGLAPDTIERLRHDNDAVNWLFDAYGIGVDQHAAAERALAQVHPYIQSHGGRVEILGVSGGVVRLRMSGACAGCTASAATLTDGVEQAMREHVPGFARIEAEEDQAEPHPPPGPGPVPVEIQRVPPENWR</sequence>
<proteinExistence type="predicted"/>
<dbReference type="PANTHER" id="PTHR11178">
    <property type="entry name" value="IRON-SULFUR CLUSTER SCAFFOLD PROTEIN NFU-RELATED"/>
    <property type="match status" value="1"/>
</dbReference>
<protein>
    <submittedName>
        <fullName evidence="4">Fe-S cluster biogenesis protein NfuA, 4Fe-4S-binding domain</fullName>
    </submittedName>
</protein>
<keyword evidence="5" id="KW-1185">Reference proteome</keyword>
<gene>
    <name evidence="4" type="ORF">SAMN05216266_120100</name>
</gene>
<evidence type="ECO:0000313" key="5">
    <source>
        <dbReference type="Proteomes" id="UP000243799"/>
    </source>
</evidence>
<evidence type="ECO:0000259" key="3">
    <source>
        <dbReference type="Pfam" id="PF01106"/>
    </source>
</evidence>
<feature type="compositionally biased region" description="Pro residues" evidence="2">
    <location>
        <begin position="156"/>
        <end position="165"/>
    </location>
</feature>
<feature type="region of interest" description="Disordered" evidence="2">
    <location>
        <begin position="148"/>
        <end position="178"/>
    </location>
</feature>
<comment type="function">
    <text evidence="1">May be involved in the formation or repair of [Fe-S] clusters present in iron-sulfur proteins.</text>
</comment>
<dbReference type="InterPro" id="IPR001075">
    <property type="entry name" value="NIF_FeS_clus_asmbl_NifU_C"/>
</dbReference>